<dbReference type="SUPFAM" id="SSF55961">
    <property type="entry name" value="Bet v1-like"/>
    <property type="match status" value="2"/>
</dbReference>
<dbReference type="GO" id="GO:0005737">
    <property type="term" value="C:cytoplasm"/>
    <property type="evidence" value="ECO:0007669"/>
    <property type="project" value="TreeGrafter"/>
</dbReference>
<keyword evidence="4" id="KW-1185">Reference proteome</keyword>
<organism evidence="3 4">
    <name type="scientific">Ambrosia artemisiifolia</name>
    <name type="common">Common ragweed</name>
    <dbReference type="NCBI Taxonomy" id="4212"/>
    <lineage>
        <taxon>Eukaryota</taxon>
        <taxon>Viridiplantae</taxon>
        <taxon>Streptophyta</taxon>
        <taxon>Embryophyta</taxon>
        <taxon>Tracheophyta</taxon>
        <taxon>Spermatophyta</taxon>
        <taxon>Magnoliopsida</taxon>
        <taxon>eudicotyledons</taxon>
        <taxon>Gunneridae</taxon>
        <taxon>Pentapetalae</taxon>
        <taxon>asterids</taxon>
        <taxon>campanulids</taxon>
        <taxon>Asterales</taxon>
        <taxon>Asteraceae</taxon>
        <taxon>Asteroideae</taxon>
        <taxon>Heliantheae alliance</taxon>
        <taxon>Heliantheae</taxon>
        <taxon>Ambrosia</taxon>
    </lineage>
</organism>
<dbReference type="SMART" id="SM01037">
    <property type="entry name" value="Bet_v_1"/>
    <property type="match status" value="2"/>
</dbReference>
<dbReference type="PRINTS" id="PR00634">
    <property type="entry name" value="BETALLERGEN"/>
</dbReference>
<dbReference type="CDD" id="cd07816">
    <property type="entry name" value="Bet_v1-like"/>
    <property type="match status" value="2"/>
</dbReference>
<dbReference type="GO" id="GO:0004864">
    <property type="term" value="F:protein phosphatase inhibitor activity"/>
    <property type="evidence" value="ECO:0007669"/>
    <property type="project" value="InterPro"/>
</dbReference>
<dbReference type="FunFam" id="3.30.530.20:FF:000007">
    <property type="entry name" value="Major pollen allergen Bet v 1-A"/>
    <property type="match status" value="2"/>
</dbReference>
<feature type="domain" description="Bet v I/Major latex protein" evidence="2">
    <location>
        <begin position="161"/>
        <end position="312"/>
    </location>
</feature>
<dbReference type="GO" id="GO:0009738">
    <property type="term" value="P:abscisic acid-activated signaling pathway"/>
    <property type="evidence" value="ECO:0007669"/>
    <property type="project" value="InterPro"/>
</dbReference>
<proteinExistence type="inferred from homology"/>
<accession>A0AAD5GI52</accession>
<dbReference type="GO" id="GO:0010427">
    <property type="term" value="F:abscisic acid binding"/>
    <property type="evidence" value="ECO:0007669"/>
    <property type="project" value="InterPro"/>
</dbReference>
<gene>
    <name evidence="3" type="ORF">M8C21_011323</name>
</gene>
<dbReference type="Gene3D" id="3.30.530.20">
    <property type="match status" value="2"/>
</dbReference>
<dbReference type="GO" id="GO:0006952">
    <property type="term" value="P:defense response"/>
    <property type="evidence" value="ECO:0007669"/>
    <property type="project" value="InterPro"/>
</dbReference>
<dbReference type="InterPro" id="IPR024949">
    <property type="entry name" value="Bet_v_I_allergen"/>
</dbReference>
<feature type="domain" description="Bet v I/Major latex protein" evidence="2">
    <location>
        <begin position="1"/>
        <end position="151"/>
    </location>
</feature>
<dbReference type="InterPro" id="IPR023393">
    <property type="entry name" value="START-like_dom_sf"/>
</dbReference>
<comment type="similarity">
    <text evidence="1">Belongs to the BetVI family.</text>
</comment>
<evidence type="ECO:0000259" key="2">
    <source>
        <dbReference type="SMART" id="SM01037"/>
    </source>
</evidence>
<sequence>MTTVSIEVEVASTYPAETVFKVFNNFHDIAPKVNPQAFKSIEILEGDGGVGTIRLFTFGDDIPFTSGKFKQDVIDASNFTYNYTFFEGDNLMGILDSINHYVKIVPSAEGGCIFKQTVIYNCKGDEKPSAENYMRKPIRLSRPMQLHIPKLIINLYCINLYVMTTVSIEVEVASQYPVETVFEAFMAFHTLAPKAIPQVFKSIETLEGDGGVGTIRLFTFGDDVPFKSGKFKLDAIDEINFTYNYTFFEGDNLMGILESINYYVKVVPSDDEGCVFRKTVIYNCKGDEKPSIEILNFEKELYEKTYKAIEAYAASHAEAY</sequence>
<dbReference type="GO" id="GO:0038023">
    <property type="term" value="F:signaling receptor activity"/>
    <property type="evidence" value="ECO:0007669"/>
    <property type="project" value="InterPro"/>
</dbReference>
<reference evidence="3" key="1">
    <citation type="submission" date="2022-06" db="EMBL/GenBank/DDBJ databases">
        <title>Uncovering the hologenomic basis of an extraordinary plant invasion.</title>
        <authorList>
            <person name="Bieker V.C."/>
            <person name="Martin M.D."/>
            <person name="Gilbert T."/>
            <person name="Hodgins K."/>
            <person name="Battlay P."/>
            <person name="Petersen B."/>
            <person name="Wilson J."/>
        </authorList>
    </citation>
    <scope>NUCLEOTIDE SEQUENCE</scope>
    <source>
        <strain evidence="3">AA19_3_7</strain>
        <tissue evidence="3">Leaf</tissue>
    </source>
</reference>
<dbReference type="PANTHER" id="PTHR31213:SF55">
    <property type="entry name" value="STRESS-INDUCED PROTEIN SAM22"/>
    <property type="match status" value="1"/>
</dbReference>
<protein>
    <recommendedName>
        <fullName evidence="2">Bet v I/Major latex protein domain-containing protein</fullName>
    </recommendedName>
</protein>
<dbReference type="EMBL" id="JAMZMK010007733">
    <property type="protein sequence ID" value="KAI7743472.1"/>
    <property type="molecule type" value="Genomic_DNA"/>
</dbReference>
<dbReference type="GO" id="GO:0005634">
    <property type="term" value="C:nucleus"/>
    <property type="evidence" value="ECO:0007669"/>
    <property type="project" value="TreeGrafter"/>
</dbReference>
<dbReference type="InterPro" id="IPR000916">
    <property type="entry name" value="Bet_v_I/MLP"/>
</dbReference>
<name>A0AAD5GI52_AMBAR</name>
<dbReference type="AlphaFoldDB" id="A0AAD5GI52"/>
<dbReference type="PANTHER" id="PTHR31213">
    <property type="entry name" value="OS08G0374000 PROTEIN-RELATED"/>
    <property type="match status" value="1"/>
</dbReference>
<dbReference type="Proteomes" id="UP001206925">
    <property type="component" value="Unassembled WGS sequence"/>
</dbReference>
<evidence type="ECO:0000313" key="4">
    <source>
        <dbReference type="Proteomes" id="UP001206925"/>
    </source>
</evidence>
<evidence type="ECO:0000256" key="1">
    <source>
        <dbReference type="ARBA" id="ARBA00009744"/>
    </source>
</evidence>
<comment type="caution">
    <text evidence="3">The sequence shown here is derived from an EMBL/GenBank/DDBJ whole genome shotgun (WGS) entry which is preliminary data.</text>
</comment>
<dbReference type="Pfam" id="PF00407">
    <property type="entry name" value="Bet_v_1"/>
    <property type="match status" value="2"/>
</dbReference>
<evidence type="ECO:0000313" key="3">
    <source>
        <dbReference type="EMBL" id="KAI7743472.1"/>
    </source>
</evidence>
<dbReference type="InterPro" id="IPR050279">
    <property type="entry name" value="Plant_def-hormone_signal"/>
</dbReference>